<dbReference type="AlphaFoldDB" id="A0A0C3HGA8"/>
<evidence type="ECO:0000313" key="2">
    <source>
        <dbReference type="EMBL" id="KIN01402.1"/>
    </source>
</evidence>
<organism evidence="2 3">
    <name type="scientific">Oidiodendron maius (strain Zn)</name>
    <dbReference type="NCBI Taxonomy" id="913774"/>
    <lineage>
        <taxon>Eukaryota</taxon>
        <taxon>Fungi</taxon>
        <taxon>Dikarya</taxon>
        <taxon>Ascomycota</taxon>
        <taxon>Pezizomycotina</taxon>
        <taxon>Leotiomycetes</taxon>
        <taxon>Leotiomycetes incertae sedis</taxon>
        <taxon>Myxotrichaceae</taxon>
        <taxon>Oidiodendron</taxon>
    </lineage>
</organism>
<reference evidence="3" key="2">
    <citation type="submission" date="2015-01" db="EMBL/GenBank/DDBJ databases">
        <title>Evolutionary Origins and Diversification of the Mycorrhizal Mutualists.</title>
        <authorList>
            <consortium name="DOE Joint Genome Institute"/>
            <consortium name="Mycorrhizal Genomics Consortium"/>
            <person name="Kohler A."/>
            <person name="Kuo A."/>
            <person name="Nagy L.G."/>
            <person name="Floudas D."/>
            <person name="Copeland A."/>
            <person name="Barry K.W."/>
            <person name="Cichocki N."/>
            <person name="Veneault-Fourrey C."/>
            <person name="LaButti K."/>
            <person name="Lindquist E.A."/>
            <person name="Lipzen A."/>
            <person name="Lundell T."/>
            <person name="Morin E."/>
            <person name="Murat C."/>
            <person name="Riley R."/>
            <person name="Ohm R."/>
            <person name="Sun H."/>
            <person name="Tunlid A."/>
            <person name="Henrissat B."/>
            <person name="Grigoriev I.V."/>
            <person name="Hibbett D.S."/>
            <person name="Martin F."/>
        </authorList>
    </citation>
    <scope>NUCLEOTIDE SEQUENCE [LARGE SCALE GENOMIC DNA]</scope>
    <source>
        <strain evidence="3">Zn</strain>
    </source>
</reference>
<protein>
    <submittedName>
        <fullName evidence="2">Uncharacterized protein</fullName>
    </submittedName>
</protein>
<keyword evidence="3" id="KW-1185">Reference proteome</keyword>
<reference evidence="2 3" key="1">
    <citation type="submission" date="2014-04" db="EMBL/GenBank/DDBJ databases">
        <authorList>
            <consortium name="DOE Joint Genome Institute"/>
            <person name="Kuo A."/>
            <person name="Martino E."/>
            <person name="Perotto S."/>
            <person name="Kohler A."/>
            <person name="Nagy L.G."/>
            <person name="Floudas D."/>
            <person name="Copeland A."/>
            <person name="Barry K.W."/>
            <person name="Cichocki N."/>
            <person name="Veneault-Fourrey C."/>
            <person name="LaButti K."/>
            <person name="Lindquist E.A."/>
            <person name="Lipzen A."/>
            <person name="Lundell T."/>
            <person name="Morin E."/>
            <person name="Murat C."/>
            <person name="Sun H."/>
            <person name="Tunlid A."/>
            <person name="Henrissat B."/>
            <person name="Grigoriev I.V."/>
            <person name="Hibbett D.S."/>
            <person name="Martin F."/>
            <person name="Nordberg H.P."/>
            <person name="Cantor M.N."/>
            <person name="Hua S.X."/>
        </authorList>
    </citation>
    <scope>NUCLEOTIDE SEQUENCE [LARGE SCALE GENOMIC DNA]</scope>
    <source>
        <strain evidence="2 3">Zn</strain>
    </source>
</reference>
<proteinExistence type="predicted"/>
<name>A0A0C3HGA8_OIDMZ</name>
<evidence type="ECO:0000313" key="3">
    <source>
        <dbReference type="Proteomes" id="UP000054321"/>
    </source>
</evidence>
<dbReference type="HOGENOM" id="CLU_1865702_0_0_1"/>
<accession>A0A0C3HGA8</accession>
<feature type="region of interest" description="Disordered" evidence="1">
    <location>
        <begin position="1"/>
        <end position="68"/>
    </location>
</feature>
<dbReference type="Proteomes" id="UP000054321">
    <property type="component" value="Unassembled WGS sequence"/>
</dbReference>
<dbReference type="EMBL" id="KN832876">
    <property type="protein sequence ID" value="KIN01402.1"/>
    <property type="molecule type" value="Genomic_DNA"/>
</dbReference>
<feature type="region of interest" description="Disordered" evidence="1">
    <location>
        <begin position="108"/>
        <end position="137"/>
    </location>
</feature>
<feature type="compositionally biased region" description="Basic residues" evidence="1">
    <location>
        <begin position="1"/>
        <end position="17"/>
    </location>
</feature>
<evidence type="ECO:0000256" key="1">
    <source>
        <dbReference type="SAM" id="MobiDB-lite"/>
    </source>
</evidence>
<feature type="compositionally biased region" description="Polar residues" evidence="1">
    <location>
        <begin position="56"/>
        <end position="68"/>
    </location>
</feature>
<sequence>MPPRKYHMRVRPRKKGVTARAGNYGTEEVCQNSAQESASAKGKENKNDLVEDDNSNSKPVSKSQNRQIEQANIDFDFDIDVDIDININIYLDIDTDFRADFDSVEGADKKVADNEAEIDHSYHDRGEHKGQEGRPNN</sequence>
<feature type="compositionally biased region" description="Polar residues" evidence="1">
    <location>
        <begin position="29"/>
        <end position="38"/>
    </location>
</feature>
<gene>
    <name evidence="2" type="ORF">OIDMADRAFT_54525</name>
</gene>
<dbReference type="InParanoid" id="A0A0C3HGA8"/>